<feature type="domain" description="Histidine kinase/HSP90-like ATPase" evidence="3">
    <location>
        <begin position="23"/>
        <end position="133"/>
    </location>
</feature>
<dbReference type="EMBL" id="JABXJJ020000051">
    <property type="protein sequence ID" value="MDI5973757.1"/>
    <property type="molecule type" value="Genomic_DNA"/>
</dbReference>
<accession>A0AA90HCD7</accession>
<dbReference type="GO" id="GO:0004674">
    <property type="term" value="F:protein serine/threonine kinase activity"/>
    <property type="evidence" value="ECO:0007669"/>
    <property type="project" value="UniProtKB-KW"/>
</dbReference>
<evidence type="ECO:0000313" key="4">
    <source>
        <dbReference type="EMBL" id="MDI5973757.1"/>
    </source>
</evidence>
<dbReference type="CDD" id="cd16936">
    <property type="entry name" value="HATPase_RsbW-like"/>
    <property type="match status" value="1"/>
</dbReference>
<dbReference type="InterPro" id="IPR036890">
    <property type="entry name" value="HATPase_C_sf"/>
</dbReference>
<proteinExistence type="predicted"/>
<dbReference type="AlphaFoldDB" id="A0AA90HCD7"/>
<dbReference type="RefSeq" id="WP_271315971.1">
    <property type="nucleotide sequence ID" value="NZ_JABXJJ020000051.1"/>
</dbReference>
<keyword evidence="1" id="KW-0808">Transferase</keyword>
<reference evidence="4" key="1">
    <citation type="submission" date="2023-05" db="EMBL/GenBank/DDBJ databases">
        <title>Streptantibioticus silvisoli sp. nov., acidotolerant actinomycetes 1 from pine litter.</title>
        <authorList>
            <person name="Swiecimska M."/>
            <person name="Golinska P."/>
            <person name="Sangal V."/>
            <person name="Wachnowicz B."/>
            <person name="Goodfellow M."/>
        </authorList>
    </citation>
    <scope>NUCLEOTIDE SEQUENCE</scope>
    <source>
        <strain evidence="4">SL13</strain>
    </source>
</reference>
<evidence type="ECO:0000259" key="3">
    <source>
        <dbReference type="Pfam" id="PF13581"/>
    </source>
</evidence>
<protein>
    <submittedName>
        <fullName evidence="4">ATP-binding protein</fullName>
    </submittedName>
</protein>
<sequence length="138" mass="14854">MKPPSAADRGTEPVDVCLDLDGDPTCIARARDAATAYLARRAPYVPSTFRMNLLLVVSELVTNAVRHAPGPLTLCLDLLPDGLDVSVEDSSPTPPQSRIPDPRHGPGGYGWPIVQRLARQVHIVPRHGGKAVHAVLTW</sequence>
<keyword evidence="1" id="KW-0723">Serine/threonine-protein kinase</keyword>
<feature type="region of interest" description="Disordered" evidence="2">
    <location>
        <begin position="86"/>
        <end position="105"/>
    </location>
</feature>
<comment type="caution">
    <text evidence="4">The sequence shown here is derived from an EMBL/GenBank/DDBJ whole genome shotgun (WGS) entry which is preliminary data.</text>
</comment>
<keyword evidence="4" id="KW-0547">Nucleotide-binding</keyword>
<evidence type="ECO:0000256" key="2">
    <source>
        <dbReference type="SAM" id="MobiDB-lite"/>
    </source>
</evidence>
<organism evidence="4">
    <name type="scientific">Streptantibioticus silvisoli</name>
    <dbReference type="NCBI Taxonomy" id="2705255"/>
    <lineage>
        <taxon>Bacteria</taxon>
        <taxon>Bacillati</taxon>
        <taxon>Actinomycetota</taxon>
        <taxon>Actinomycetes</taxon>
        <taxon>Kitasatosporales</taxon>
        <taxon>Streptomycetaceae</taxon>
        <taxon>Streptantibioticus</taxon>
    </lineage>
</organism>
<dbReference type="Pfam" id="PF13581">
    <property type="entry name" value="HATPase_c_2"/>
    <property type="match status" value="1"/>
</dbReference>
<keyword evidence="1" id="KW-0418">Kinase</keyword>
<name>A0AA90HCD7_9ACTN</name>
<dbReference type="InterPro" id="IPR050267">
    <property type="entry name" value="Anti-sigma-factor_SerPK"/>
</dbReference>
<dbReference type="GO" id="GO:0005524">
    <property type="term" value="F:ATP binding"/>
    <property type="evidence" value="ECO:0007669"/>
    <property type="project" value="UniProtKB-KW"/>
</dbReference>
<gene>
    <name evidence="4" type="ORF">POF50_031205</name>
</gene>
<dbReference type="PANTHER" id="PTHR35526:SF3">
    <property type="entry name" value="ANTI-SIGMA-F FACTOR RSBW"/>
    <property type="match status" value="1"/>
</dbReference>
<dbReference type="Gene3D" id="3.30.565.10">
    <property type="entry name" value="Histidine kinase-like ATPase, C-terminal domain"/>
    <property type="match status" value="1"/>
</dbReference>
<dbReference type="SUPFAM" id="SSF55874">
    <property type="entry name" value="ATPase domain of HSP90 chaperone/DNA topoisomerase II/histidine kinase"/>
    <property type="match status" value="1"/>
</dbReference>
<keyword evidence="4" id="KW-0067">ATP-binding</keyword>
<evidence type="ECO:0000256" key="1">
    <source>
        <dbReference type="ARBA" id="ARBA00022527"/>
    </source>
</evidence>
<dbReference type="PANTHER" id="PTHR35526">
    <property type="entry name" value="ANTI-SIGMA-F FACTOR RSBW-RELATED"/>
    <property type="match status" value="1"/>
</dbReference>
<dbReference type="InterPro" id="IPR003594">
    <property type="entry name" value="HATPase_dom"/>
</dbReference>